<evidence type="ECO:0000313" key="1">
    <source>
        <dbReference type="EMBL" id="XBX83041.1"/>
    </source>
</evidence>
<accession>A0AAU7W8V4</accession>
<organism evidence="1">
    <name type="scientific">Agromyces sp. G08B096</name>
    <dbReference type="NCBI Taxonomy" id="3156399"/>
    <lineage>
        <taxon>Bacteria</taxon>
        <taxon>Bacillati</taxon>
        <taxon>Actinomycetota</taxon>
        <taxon>Actinomycetes</taxon>
        <taxon>Micrococcales</taxon>
        <taxon>Microbacteriaceae</taxon>
        <taxon>Agromyces</taxon>
    </lineage>
</organism>
<reference evidence="1" key="1">
    <citation type="submission" date="2024-05" db="EMBL/GenBank/DDBJ databases">
        <authorList>
            <person name="Yu L."/>
        </authorList>
    </citation>
    <scope>NUCLEOTIDE SEQUENCE</scope>
    <source>
        <strain evidence="1">G08B096</strain>
    </source>
</reference>
<dbReference type="EMBL" id="CP158374">
    <property type="protein sequence ID" value="XBX83041.1"/>
    <property type="molecule type" value="Genomic_DNA"/>
</dbReference>
<sequence length="314" mass="35397">MVGSTDKRHHVPAACIGYFSETPKAIRRKSMVAVHRFVPDVNFMARAENVGFSRDIYRGSPFPEGGWDNDNYFATFEKMAHKEVDRIGSSPSGAIPADDWIRVAAYVTSQFARAPDLELSLDVLAEEMGMSRENMDVGYLMNLPRVGSAVLRARWEFVRSPSIDFILNDRAIAGIRYGDWDSFGYFVPLRKRFGIRLAGGPFSKRITRVNGEWKIEIPIVDLEDFQVEQLNRWTWCGGVAEVYGPSIEHLDHVRAQVSAGSMWDDVREIARRIEGASMLTLSNSQRVADEWLLPSLMGGIKEPEQGIENVHLSV</sequence>
<dbReference type="RefSeq" id="WP_350349057.1">
    <property type="nucleotide sequence ID" value="NZ_CP158374.1"/>
</dbReference>
<dbReference type="AlphaFoldDB" id="A0AAU7W8V4"/>
<gene>
    <name evidence="1" type="ORF">ABIQ69_03720</name>
</gene>
<name>A0AAU7W8V4_9MICO</name>
<proteinExistence type="predicted"/>
<protein>
    <submittedName>
        <fullName evidence="1">Uncharacterized protein</fullName>
    </submittedName>
</protein>